<dbReference type="STRING" id="121292.AU252_13605"/>
<evidence type="ECO:0000313" key="1">
    <source>
        <dbReference type="EMBL" id="ALV42065.1"/>
    </source>
</evidence>
<evidence type="ECO:0008006" key="3">
    <source>
        <dbReference type="Google" id="ProtNLM"/>
    </source>
</evidence>
<dbReference type="Proteomes" id="UP000065151">
    <property type="component" value="Chromosome"/>
</dbReference>
<accession>A0A0U3RA95</accession>
<sequence>MTTTAYPTLSSLEGFPFPVFASRGSEDRGRSIAARTAHALDWLGQVTGKVRRPTLVVADAHDWASVCEIPIYGMMFSIPDKLGTSPTPADWWQEYVDALRPHLSETASTGIAATFGDPPDFIGIADLIITHEATHLFHEIHPVTWASEFPAEWVMELFANLGMHGYLATHEPDQLHLLASLTEATVDAGNGIWDLQDLAMMGESMQTSVTNYVWYEFRLIRFAEQLWTAGHEDGLRDYQQLLGHPELTRDQVVDRLSRLEPAVADAVRRWPAP</sequence>
<dbReference type="KEGG" id="psul:AU252_13605"/>
<proteinExistence type="predicted"/>
<dbReference type="RefSeq" id="WP_058931188.1">
    <property type="nucleotide sequence ID" value="NZ_CP013747.1"/>
</dbReference>
<evidence type="ECO:0000313" key="2">
    <source>
        <dbReference type="Proteomes" id="UP000065151"/>
    </source>
</evidence>
<dbReference type="AlphaFoldDB" id="A0A0U3RA95"/>
<name>A0A0U3RA95_9MICC</name>
<reference evidence="1 2" key="1">
    <citation type="submission" date="2015-12" db="EMBL/GenBank/DDBJ databases">
        <authorList>
            <person name="Shamseldin A."/>
            <person name="Moawad H."/>
            <person name="Abd El-Rahim W.M."/>
            <person name="Sadowsky M.J."/>
        </authorList>
    </citation>
    <scope>NUCLEOTIDE SEQUENCE [LARGE SCALE GENOMIC DNA]</scope>
    <source>
        <strain evidence="1 2">Ar51</strain>
    </source>
</reference>
<protein>
    <recommendedName>
        <fullName evidence="3">DUF1570 domain-containing protein</fullName>
    </recommendedName>
</protein>
<dbReference type="EMBL" id="CP013747">
    <property type="protein sequence ID" value="ALV42065.1"/>
    <property type="molecule type" value="Genomic_DNA"/>
</dbReference>
<organism evidence="1">
    <name type="scientific">Pseudarthrobacter sulfonivorans</name>
    <dbReference type="NCBI Taxonomy" id="121292"/>
    <lineage>
        <taxon>Bacteria</taxon>
        <taxon>Bacillati</taxon>
        <taxon>Actinomycetota</taxon>
        <taxon>Actinomycetes</taxon>
        <taxon>Micrococcales</taxon>
        <taxon>Micrococcaceae</taxon>
        <taxon>Pseudarthrobacter</taxon>
    </lineage>
</organism>
<gene>
    <name evidence="1" type="ORF">AU252_13605</name>
</gene>